<reference evidence="1 2" key="1">
    <citation type="submission" date="2020-04" db="EMBL/GenBank/DDBJ databases">
        <authorList>
            <person name="Alioto T."/>
            <person name="Alioto T."/>
            <person name="Gomez Garrido J."/>
        </authorList>
    </citation>
    <scope>NUCLEOTIDE SEQUENCE [LARGE SCALE GENOMIC DNA]</scope>
</reference>
<gene>
    <name evidence="1" type="ORF">CLODIP_2_CD10334</name>
</gene>
<evidence type="ECO:0000313" key="2">
    <source>
        <dbReference type="Proteomes" id="UP000494165"/>
    </source>
</evidence>
<evidence type="ECO:0000313" key="1">
    <source>
        <dbReference type="EMBL" id="CAB3382961.1"/>
    </source>
</evidence>
<dbReference type="EMBL" id="CADEPI010000289">
    <property type="protein sequence ID" value="CAB3382961.1"/>
    <property type="molecule type" value="Genomic_DNA"/>
</dbReference>
<organism evidence="1 2">
    <name type="scientific">Cloeon dipterum</name>
    <dbReference type="NCBI Taxonomy" id="197152"/>
    <lineage>
        <taxon>Eukaryota</taxon>
        <taxon>Metazoa</taxon>
        <taxon>Ecdysozoa</taxon>
        <taxon>Arthropoda</taxon>
        <taxon>Hexapoda</taxon>
        <taxon>Insecta</taxon>
        <taxon>Pterygota</taxon>
        <taxon>Palaeoptera</taxon>
        <taxon>Ephemeroptera</taxon>
        <taxon>Pisciforma</taxon>
        <taxon>Baetidae</taxon>
        <taxon>Cloeon</taxon>
    </lineage>
</organism>
<dbReference type="AlphaFoldDB" id="A0A8S1DQY8"/>
<name>A0A8S1DQY8_9INSE</name>
<keyword evidence="2" id="KW-1185">Reference proteome</keyword>
<dbReference type="Proteomes" id="UP000494165">
    <property type="component" value="Unassembled WGS sequence"/>
</dbReference>
<accession>A0A8S1DQY8</accession>
<protein>
    <submittedName>
        <fullName evidence="1">Uncharacterized protein</fullName>
    </submittedName>
</protein>
<sequence length="215" mass="24858">MASKYLSDDPDLHLYDEIVDEATDLSGSLRIGPVVATAQDIFDKFIINLGLRESVKWSEVRPLTQRLIDQGVHTFHLNRITDLFPNEPVIALEMLQMISSQATTISELTIRGKMCTRYRNMHLEIKTEICKMKSLKKLEIEKFHFYVQDLIEFCPQLPALQLIKVKIAPTIPVFEDRDQAKEFRCYELQIPSRADTILYSADATPEIRRRTDIIC</sequence>
<proteinExistence type="predicted"/>
<comment type="caution">
    <text evidence="1">The sequence shown here is derived from an EMBL/GenBank/DDBJ whole genome shotgun (WGS) entry which is preliminary data.</text>
</comment>